<name>A0ABV5LWV0_9ACTN</name>
<dbReference type="Proteomes" id="UP001589748">
    <property type="component" value="Unassembled WGS sequence"/>
</dbReference>
<keyword evidence="2" id="KW-1185">Reference proteome</keyword>
<evidence type="ECO:0000313" key="2">
    <source>
        <dbReference type="Proteomes" id="UP001589748"/>
    </source>
</evidence>
<evidence type="ECO:0000313" key="1">
    <source>
        <dbReference type="EMBL" id="MFB9378570.1"/>
    </source>
</evidence>
<proteinExistence type="predicted"/>
<dbReference type="RefSeq" id="WP_380136767.1">
    <property type="nucleotide sequence ID" value="NZ_JBHLUI010000008.1"/>
</dbReference>
<reference evidence="1 2" key="1">
    <citation type="submission" date="2024-09" db="EMBL/GenBank/DDBJ databases">
        <authorList>
            <person name="Sun Q."/>
            <person name="Mori K."/>
        </authorList>
    </citation>
    <scope>NUCLEOTIDE SEQUENCE [LARGE SCALE GENOMIC DNA]</scope>
    <source>
        <strain evidence="1 2">TISTR 1856</strain>
    </source>
</reference>
<sequence length="141" mass="15899">MPTPLTEIPRETAAAVDAGAAALRRHELAARQGRRVYGVVTVITPDENWLAPFELLPREQQAEYRHVAQIVLAGARGQSLQDDLHWVLARLQARHVSTLDLFGRRKVQAAIEELTRVAREVITLRRSKTDAWDPFTTEART</sequence>
<comment type="caution">
    <text evidence="1">The sequence shown here is derived from an EMBL/GenBank/DDBJ whole genome shotgun (WGS) entry which is preliminary data.</text>
</comment>
<gene>
    <name evidence="1" type="ORF">ACFFVI_16530</name>
</gene>
<dbReference type="EMBL" id="JBHMDM010000007">
    <property type="protein sequence ID" value="MFB9378570.1"/>
    <property type="molecule type" value="Genomic_DNA"/>
</dbReference>
<organism evidence="1 2">
    <name type="scientific">Kineococcus gynurae</name>
    <dbReference type="NCBI Taxonomy" id="452979"/>
    <lineage>
        <taxon>Bacteria</taxon>
        <taxon>Bacillati</taxon>
        <taxon>Actinomycetota</taxon>
        <taxon>Actinomycetes</taxon>
        <taxon>Kineosporiales</taxon>
        <taxon>Kineosporiaceae</taxon>
        <taxon>Kineococcus</taxon>
    </lineage>
</organism>
<protein>
    <submittedName>
        <fullName evidence="1">Uncharacterized protein</fullName>
    </submittedName>
</protein>
<accession>A0ABV5LWV0</accession>